<dbReference type="GO" id="GO:0022857">
    <property type="term" value="F:transmembrane transporter activity"/>
    <property type="evidence" value="ECO:0007669"/>
    <property type="project" value="InterPro"/>
</dbReference>
<dbReference type="EMBL" id="JAASRM010000001">
    <property type="protein sequence ID" value="NIK89433.1"/>
    <property type="molecule type" value="Genomic_DNA"/>
</dbReference>
<evidence type="ECO:0000256" key="2">
    <source>
        <dbReference type="ARBA" id="ARBA00022989"/>
    </source>
</evidence>
<gene>
    <name evidence="6" type="ORF">FHS83_002751</name>
</gene>
<dbReference type="Proteomes" id="UP000570514">
    <property type="component" value="Unassembled WGS sequence"/>
</dbReference>
<keyword evidence="2 4" id="KW-1133">Transmembrane helix</keyword>
<feature type="domain" description="Major facilitator superfamily (MFS) profile" evidence="5">
    <location>
        <begin position="11"/>
        <end position="391"/>
    </location>
</feature>
<dbReference type="InterPro" id="IPR011701">
    <property type="entry name" value="MFS"/>
</dbReference>
<feature type="transmembrane region" description="Helical" evidence="4">
    <location>
        <begin position="167"/>
        <end position="186"/>
    </location>
</feature>
<name>A0A846N1G4_9PROT</name>
<evidence type="ECO:0000313" key="6">
    <source>
        <dbReference type="EMBL" id="NIK89433.1"/>
    </source>
</evidence>
<dbReference type="PANTHER" id="PTHR42910:SF1">
    <property type="entry name" value="MAJOR FACILITATOR SUPERFAMILY (MFS) PROFILE DOMAIN-CONTAINING PROTEIN"/>
    <property type="match status" value="1"/>
</dbReference>
<feature type="transmembrane region" description="Helical" evidence="4">
    <location>
        <begin position="365"/>
        <end position="388"/>
    </location>
</feature>
<feature type="transmembrane region" description="Helical" evidence="4">
    <location>
        <begin position="277"/>
        <end position="295"/>
    </location>
</feature>
<dbReference type="Pfam" id="PF07690">
    <property type="entry name" value="MFS_1"/>
    <property type="match status" value="1"/>
</dbReference>
<reference evidence="6 7" key="1">
    <citation type="submission" date="2020-03" db="EMBL/GenBank/DDBJ databases">
        <title>Genomic Encyclopedia of Type Strains, Phase IV (KMG-IV): sequencing the most valuable type-strain genomes for metagenomic binning, comparative biology and taxonomic classification.</title>
        <authorList>
            <person name="Goeker M."/>
        </authorList>
    </citation>
    <scope>NUCLEOTIDE SEQUENCE [LARGE SCALE GENOMIC DNA]</scope>
    <source>
        <strain evidence="6 7">DSM 19867</strain>
    </source>
</reference>
<protein>
    <submittedName>
        <fullName evidence="6">Putative MFS family arabinose efflux permease</fullName>
    </submittedName>
</protein>
<dbReference type="PANTHER" id="PTHR42910">
    <property type="entry name" value="TRANSPORTER SCO4007-RELATED"/>
    <property type="match status" value="1"/>
</dbReference>
<dbReference type="Gene3D" id="1.20.1250.20">
    <property type="entry name" value="MFS general substrate transporter like domains"/>
    <property type="match status" value="2"/>
</dbReference>
<comment type="caution">
    <text evidence="6">The sequence shown here is derived from an EMBL/GenBank/DDBJ whole genome shotgun (WGS) entry which is preliminary data.</text>
</comment>
<feature type="transmembrane region" description="Helical" evidence="4">
    <location>
        <begin position="140"/>
        <end position="161"/>
    </location>
</feature>
<dbReference type="AlphaFoldDB" id="A0A846N1G4"/>
<proteinExistence type="predicted"/>
<evidence type="ECO:0000256" key="1">
    <source>
        <dbReference type="ARBA" id="ARBA00022692"/>
    </source>
</evidence>
<evidence type="ECO:0000256" key="4">
    <source>
        <dbReference type="SAM" id="Phobius"/>
    </source>
</evidence>
<accession>A0A846N1G4</accession>
<feature type="transmembrane region" description="Helical" evidence="4">
    <location>
        <begin position="340"/>
        <end position="359"/>
    </location>
</feature>
<evidence type="ECO:0000313" key="7">
    <source>
        <dbReference type="Proteomes" id="UP000570514"/>
    </source>
</evidence>
<dbReference type="RefSeq" id="WP_208414733.1">
    <property type="nucleotide sequence ID" value="NZ_BAAADC010000001.1"/>
</dbReference>
<feature type="transmembrane region" description="Helical" evidence="4">
    <location>
        <begin position="51"/>
        <end position="70"/>
    </location>
</feature>
<evidence type="ECO:0000259" key="5">
    <source>
        <dbReference type="PROSITE" id="PS50850"/>
    </source>
</evidence>
<feature type="transmembrane region" description="Helical" evidence="4">
    <location>
        <begin position="243"/>
        <end position="265"/>
    </location>
</feature>
<dbReference type="SUPFAM" id="SSF103473">
    <property type="entry name" value="MFS general substrate transporter"/>
    <property type="match status" value="1"/>
</dbReference>
<feature type="transmembrane region" description="Helical" evidence="4">
    <location>
        <begin position="12"/>
        <end position="31"/>
    </location>
</feature>
<feature type="transmembrane region" description="Helical" evidence="4">
    <location>
        <begin position="79"/>
        <end position="97"/>
    </location>
</feature>
<keyword evidence="3 4" id="KW-0472">Membrane</keyword>
<dbReference type="InterPro" id="IPR036259">
    <property type="entry name" value="MFS_trans_sf"/>
</dbReference>
<evidence type="ECO:0000256" key="3">
    <source>
        <dbReference type="ARBA" id="ARBA00023136"/>
    </source>
</evidence>
<feature type="transmembrane region" description="Helical" evidence="4">
    <location>
        <begin position="217"/>
        <end position="237"/>
    </location>
</feature>
<dbReference type="PROSITE" id="PS50850">
    <property type="entry name" value="MFS"/>
    <property type="match status" value="1"/>
</dbReference>
<keyword evidence="7" id="KW-1185">Reference proteome</keyword>
<keyword evidence="1 4" id="KW-0812">Transmembrane</keyword>
<organism evidence="6 7">
    <name type="scientific">Rhizomicrobium palustre</name>
    <dbReference type="NCBI Taxonomy" id="189966"/>
    <lineage>
        <taxon>Bacteria</taxon>
        <taxon>Pseudomonadati</taxon>
        <taxon>Pseudomonadota</taxon>
        <taxon>Alphaproteobacteria</taxon>
        <taxon>Micropepsales</taxon>
        <taxon>Micropepsaceae</taxon>
        <taxon>Rhizomicrobium</taxon>
    </lineage>
</organism>
<sequence length="394" mass="41336">MAQPASSTPDHTIPTVAMAVAAGLGVSNLYFNQPLLAMIERAFPFSHAAMYIPSATQLGYCFGLILFLPLGDLLDRRRLIVLQFALLAAVLVFAALAPTAPWLLLASLLVGAGSSVAQQIVPFAATLASDESRGAIVGKVMSGLLCGILLGRAVAGFLASWFGWRAVFWTAVPTMLAAGALMALTLPSHKPDLQLSYRKALASLADLWDEEPVLRRAAMTQGCLFGSFSVFWTVLSLRLQEPLFGLGADAAGLFAILGVAGILAAPMSGHIADRRGPRPVVIAGAITCLLSWLAFGFWNSLTGMIVGVMVLDLGVQSAVVSNQHKIYALRPEARGRINTLFMSGIFIGGAIGSAGASAIYHIAGWFPVCLFGAAMASLGLTIQMLAAVTPRPQA</sequence>
<dbReference type="CDD" id="cd17324">
    <property type="entry name" value="MFS_NepI_like"/>
    <property type="match status" value="1"/>
</dbReference>
<dbReference type="InterPro" id="IPR020846">
    <property type="entry name" value="MFS_dom"/>
</dbReference>